<gene>
    <name evidence="1" type="ORF">INT44_003559</name>
</gene>
<proteinExistence type="predicted"/>
<comment type="caution">
    <text evidence="1">The sequence shown here is derived from an EMBL/GenBank/DDBJ whole genome shotgun (WGS) entry which is preliminary data.</text>
</comment>
<organism evidence="1 2">
    <name type="scientific">Umbelopsis vinacea</name>
    <dbReference type="NCBI Taxonomy" id="44442"/>
    <lineage>
        <taxon>Eukaryota</taxon>
        <taxon>Fungi</taxon>
        <taxon>Fungi incertae sedis</taxon>
        <taxon>Mucoromycota</taxon>
        <taxon>Mucoromycotina</taxon>
        <taxon>Umbelopsidomycetes</taxon>
        <taxon>Umbelopsidales</taxon>
        <taxon>Umbelopsidaceae</taxon>
        <taxon>Umbelopsis</taxon>
    </lineage>
</organism>
<name>A0A8H7PVK2_9FUNG</name>
<dbReference type="EMBL" id="JAEPRA010000009">
    <property type="protein sequence ID" value="KAG2180555.1"/>
    <property type="molecule type" value="Genomic_DNA"/>
</dbReference>
<evidence type="ECO:0000313" key="2">
    <source>
        <dbReference type="Proteomes" id="UP000612746"/>
    </source>
</evidence>
<dbReference type="AlphaFoldDB" id="A0A8H7PVK2"/>
<keyword evidence="2" id="KW-1185">Reference proteome</keyword>
<evidence type="ECO:0000313" key="1">
    <source>
        <dbReference type="EMBL" id="KAG2180555.1"/>
    </source>
</evidence>
<dbReference type="GO" id="GO:0003676">
    <property type="term" value="F:nucleic acid binding"/>
    <property type="evidence" value="ECO:0007669"/>
    <property type="project" value="InterPro"/>
</dbReference>
<accession>A0A8H7PVK2</accession>
<dbReference type="Gene3D" id="3.30.420.10">
    <property type="entry name" value="Ribonuclease H-like superfamily/Ribonuclease H"/>
    <property type="match status" value="1"/>
</dbReference>
<dbReference type="Proteomes" id="UP000612746">
    <property type="component" value="Unassembled WGS sequence"/>
</dbReference>
<protein>
    <submittedName>
        <fullName evidence="1">Uncharacterized protein</fullName>
    </submittedName>
</protein>
<reference evidence="1" key="1">
    <citation type="submission" date="2020-12" db="EMBL/GenBank/DDBJ databases">
        <title>Metabolic potential, ecology and presence of endohyphal bacteria is reflected in genomic diversity of Mucoromycotina.</title>
        <authorList>
            <person name="Muszewska A."/>
            <person name="Okrasinska A."/>
            <person name="Steczkiewicz K."/>
            <person name="Drgas O."/>
            <person name="Orlowska M."/>
            <person name="Perlinska-Lenart U."/>
            <person name="Aleksandrzak-Piekarczyk T."/>
            <person name="Szatraj K."/>
            <person name="Zielenkiewicz U."/>
            <person name="Pilsyk S."/>
            <person name="Malc E."/>
            <person name="Mieczkowski P."/>
            <person name="Kruszewska J.S."/>
            <person name="Biernat P."/>
            <person name="Pawlowska J."/>
        </authorList>
    </citation>
    <scope>NUCLEOTIDE SEQUENCE</scope>
    <source>
        <strain evidence="1">WA0000051536</strain>
    </source>
</reference>
<sequence>MFDVVPKKTKVMRKFPVSSIFERFALGIVGPLPTSVRSNQHMMVASEHFTKWPIIKTVPKTDQEATAHFLYEEIYAQFGPPMSSSSTTVVAPMVSITSTSSTTSMETLASSSALDETSATRTTVVAPIVSIASTSRASSQNVR</sequence>
<dbReference type="OrthoDB" id="2430298at2759"/>
<dbReference type="InterPro" id="IPR036397">
    <property type="entry name" value="RNaseH_sf"/>
</dbReference>